<evidence type="ECO:0000313" key="2">
    <source>
        <dbReference type="Proteomes" id="UP001162164"/>
    </source>
</evidence>
<protein>
    <submittedName>
        <fullName evidence="1">Uncharacterized protein</fullName>
    </submittedName>
</protein>
<comment type="caution">
    <text evidence="1">The sequence shown here is derived from an EMBL/GenBank/DDBJ whole genome shotgun (WGS) entry which is preliminary data.</text>
</comment>
<evidence type="ECO:0000313" key="1">
    <source>
        <dbReference type="EMBL" id="KAJ8969123.1"/>
    </source>
</evidence>
<sequence length="115" mass="13457">MNYQHVSYWRKRHNPQMVWLDENVKNVRQAAIEGSSTGLKMPSGKGRRLIIIHIAIEDGFVLNVKLIFQSNKTGDYHEKMNAEVYEKFGRILKIKNQDLSRLWIALSPLCRLVDF</sequence>
<accession>A0ABQ9IYQ2</accession>
<name>A0ABQ9IYQ2_9CUCU</name>
<dbReference type="Proteomes" id="UP001162164">
    <property type="component" value="Unassembled WGS sequence"/>
</dbReference>
<gene>
    <name evidence="1" type="ORF">NQ317_006449</name>
</gene>
<proteinExistence type="predicted"/>
<reference evidence="1" key="1">
    <citation type="journal article" date="2023" name="Insect Mol. Biol.">
        <title>Genome sequencing provides insights into the evolution of gene families encoding plant cell wall-degrading enzymes in longhorned beetles.</title>
        <authorList>
            <person name="Shin N.R."/>
            <person name="Okamura Y."/>
            <person name="Kirsch R."/>
            <person name="Pauchet Y."/>
        </authorList>
    </citation>
    <scope>NUCLEOTIDE SEQUENCE</scope>
    <source>
        <strain evidence="1">MMC_N1</strain>
    </source>
</reference>
<dbReference type="EMBL" id="JAPWTJ010001864">
    <property type="protein sequence ID" value="KAJ8969123.1"/>
    <property type="molecule type" value="Genomic_DNA"/>
</dbReference>
<organism evidence="1 2">
    <name type="scientific">Molorchus minor</name>
    <dbReference type="NCBI Taxonomy" id="1323400"/>
    <lineage>
        <taxon>Eukaryota</taxon>
        <taxon>Metazoa</taxon>
        <taxon>Ecdysozoa</taxon>
        <taxon>Arthropoda</taxon>
        <taxon>Hexapoda</taxon>
        <taxon>Insecta</taxon>
        <taxon>Pterygota</taxon>
        <taxon>Neoptera</taxon>
        <taxon>Endopterygota</taxon>
        <taxon>Coleoptera</taxon>
        <taxon>Polyphaga</taxon>
        <taxon>Cucujiformia</taxon>
        <taxon>Chrysomeloidea</taxon>
        <taxon>Cerambycidae</taxon>
        <taxon>Lamiinae</taxon>
        <taxon>Monochamini</taxon>
        <taxon>Molorchus</taxon>
    </lineage>
</organism>
<keyword evidence="2" id="KW-1185">Reference proteome</keyword>